<organism evidence="1 2">
    <name type="scientific">Entamoeba invadens IP1</name>
    <dbReference type="NCBI Taxonomy" id="370355"/>
    <lineage>
        <taxon>Eukaryota</taxon>
        <taxon>Amoebozoa</taxon>
        <taxon>Evosea</taxon>
        <taxon>Archamoebae</taxon>
        <taxon>Mastigamoebida</taxon>
        <taxon>Entamoebidae</taxon>
        <taxon>Entamoeba</taxon>
    </lineage>
</organism>
<dbReference type="SUPFAM" id="SSF52058">
    <property type="entry name" value="L domain-like"/>
    <property type="match status" value="1"/>
</dbReference>
<dbReference type="PANTHER" id="PTHR45661">
    <property type="entry name" value="SURFACE ANTIGEN"/>
    <property type="match status" value="1"/>
</dbReference>
<sequence>MSKKVIDAFNMMVVSKYFITIADFINLELVCKKFTGNMTRFHFNPISLTTSTRRFFPHLQTICLYTPDDEIFDDDEVEQRSVQYYVNYTTTKAQRNTKIHYPFIEFNSHDANTNDEIPEIVGRISNNTFCDKYISSCVIPSRVVTIGNSAFCGCGNLSCVTFPSHLKEINNKAFYHCFKLKSLELPICVSYIGEFAFEMCTSLREVTLPCYLEVVEACCFSICGSLSKVVFPSDLKKIEHNAFESCTQLKHLNFPESVNFIGERAFYLCVSLESINIPSNATCSLNCFQMCSKLANVQNLEAVKDLKMVFMGCPNIYNEQALLLEQGEAQRTQENYEKDIKKTKINCFIA</sequence>
<evidence type="ECO:0000313" key="2">
    <source>
        <dbReference type="Proteomes" id="UP000014680"/>
    </source>
</evidence>
<accession>A0A0A1TV45</accession>
<dbReference type="Pfam" id="PF13306">
    <property type="entry name" value="LRR_5"/>
    <property type="match status" value="1"/>
</dbReference>
<evidence type="ECO:0000313" key="1">
    <source>
        <dbReference type="EMBL" id="ELP84199.1"/>
    </source>
</evidence>
<dbReference type="InterPro" id="IPR053139">
    <property type="entry name" value="Surface_bspA-like"/>
</dbReference>
<evidence type="ECO:0008006" key="3">
    <source>
        <dbReference type="Google" id="ProtNLM"/>
    </source>
</evidence>
<dbReference type="AlphaFoldDB" id="A0A0A1TV45"/>
<dbReference type="InterPro" id="IPR032675">
    <property type="entry name" value="LRR_dom_sf"/>
</dbReference>
<dbReference type="VEuPathDB" id="AmoebaDB:EIN_258830"/>
<dbReference type="Proteomes" id="UP000014680">
    <property type="component" value="Unassembled WGS sequence"/>
</dbReference>
<dbReference type="OrthoDB" id="25856at2759"/>
<dbReference type="GeneID" id="14883177"/>
<reference evidence="1 2" key="1">
    <citation type="submission" date="2012-10" db="EMBL/GenBank/DDBJ databases">
        <authorList>
            <person name="Zafar N."/>
            <person name="Inman J."/>
            <person name="Hall N."/>
            <person name="Lorenzi H."/>
            <person name="Caler E."/>
        </authorList>
    </citation>
    <scope>NUCLEOTIDE SEQUENCE [LARGE SCALE GENOMIC DNA]</scope>
    <source>
        <strain evidence="1 2">IP1</strain>
    </source>
</reference>
<dbReference type="Gene3D" id="3.80.10.10">
    <property type="entry name" value="Ribonuclease Inhibitor"/>
    <property type="match status" value="2"/>
</dbReference>
<protein>
    <recommendedName>
        <fullName evidence="3">Leucine rich repeat containing protein BspA family protein</fullName>
    </recommendedName>
</protein>
<dbReference type="KEGG" id="eiv:EIN_258830"/>
<gene>
    <name evidence="1" type="ORF">EIN_258830</name>
</gene>
<dbReference type="InterPro" id="IPR026906">
    <property type="entry name" value="LRR_5"/>
</dbReference>
<keyword evidence="2" id="KW-1185">Reference proteome</keyword>
<name>A0A0A1TV45_ENTIV</name>
<dbReference type="RefSeq" id="XP_004183545.1">
    <property type="nucleotide sequence ID" value="XM_004183497.1"/>
</dbReference>
<dbReference type="PANTHER" id="PTHR45661:SF3">
    <property type="entry name" value="IG-LIKE DOMAIN-CONTAINING PROTEIN"/>
    <property type="match status" value="1"/>
</dbReference>
<dbReference type="EMBL" id="KB207142">
    <property type="protein sequence ID" value="ELP84199.1"/>
    <property type="molecule type" value="Genomic_DNA"/>
</dbReference>
<proteinExistence type="predicted"/>